<dbReference type="PANTHER" id="PTHR43792">
    <property type="entry name" value="GNAT FAMILY, PUTATIVE (AFU_ORTHOLOGUE AFUA_3G00765)-RELATED-RELATED"/>
    <property type="match status" value="1"/>
</dbReference>
<dbReference type="InterPro" id="IPR000182">
    <property type="entry name" value="GNAT_dom"/>
</dbReference>
<evidence type="ECO:0000256" key="2">
    <source>
        <dbReference type="ARBA" id="ARBA00023315"/>
    </source>
</evidence>
<dbReference type="AlphaFoldDB" id="V2TEL9"/>
<dbReference type="Gene3D" id="3.40.630.30">
    <property type="match status" value="1"/>
</dbReference>
<dbReference type="InterPro" id="IPR016181">
    <property type="entry name" value="Acyl_CoA_acyltransferase"/>
</dbReference>
<accession>V2TEL9</accession>
<dbReference type="EMBL" id="AYER01000016">
    <property type="protein sequence ID" value="ESK36262.1"/>
    <property type="molecule type" value="Genomic_DNA"/>
</dbReference>
<dbReference type="HOGENOM" id="CLU_013985_3_4_6"/>
<organism evidence="5 6">
    <name type="scientific">Acinetobacter nectaris CIP 110549</name>
    <dbReference type="NCBI Taxonomy" id="1392540"/>
    <lineage>
        <taxon>Bacteria</taxon>
        <taxon>Pseudomonadati</taxon>
        <taxon>Pseudomonadota</taxon>
        <taxon>Gammaproteobacteria</taxon>
        <taxon>Moraxellales</taxon>
        <taxon>Moraxellaceae</taxon>
        <taxon>Acinetobacter</taxon>
    </lineage>
</organism>
<evidence type="ECO:0000259" key="4">
    <source>
        <dbReference type="Pfam" id="PF13302"/>
    </source>
</evidence>
<gene>
    <name evidence="5" type="ORF">P256_02569</name>
</gene>
<dbReference type="SUPFAM" id="SSF55729">
    <property type="entry name" value="Acyl-CoA N-acyltransferases (Nat)"/>
    <property type="match status" value="1"/>
</dbReference>
<dbReference type="PANTHER" id="PTHR43792:SF8">
    <property type="entry name" value="[RIBOSOMAL PROTEIN US5]-ALANINE N-ACETYLTRANSFERASE"/>
    <property type="match status" value="1"/>
</dbReference>
<dbReference type="Proteomes" id="UP000023785">
    <property type="component" value="Unassembled WGS sequence"/>
</dbReference>
<evidence type="ECO:0000313" key="6">
    <source>
        <dbReference type="Proteomes" id="UP000023785"/>
    </source>
</evidence>
<dbReference type="RefSeq" id="WP_023272855.1">
    <property type="nucleotide sequence ID" value="NZ_KI530714.1"/>
</dbReference>
<sequence length="182" mass="21335">MTTPIFETENLYLYPLKSIDSDQIQITFPQWEIVRYLAATFPWPYPSDGAYQYLNNIALPRSEEGKAWFWTIRHKKESNIIIGMISLSDQQDDNRGFWLTPKWQGNGYMTEASMIVTDFWFNTLNKSVLRVPKAKINFASKKISENSGMRLIATSKKQYIAGELDTELWEITKEEWNKKHPI</sequence>
<dbReference type="InterPro" id="IPR051531">
    <property type="entry name" value="N-acetyltransferase"/>
</dbReference>
<keyword evidence="1" id="KW-0808">Transferase</keyword>
<reference evidence="5 6" key="1">
    <citation type="submission" date="2013-10" db="EMBL/GenBank/DDBJ databases">
        <title>The Genome Sequence of Acinetobacter nectaris CIP 110549.</title>
        <authorList>
            <consortium name="The Broad Institute Genomics Platform"/>
            <consortium name="The Broad Institute Genome Sequencing Center for Infectious Disease"/>
            <person name="Cerqueira G."/>
            <person name="Feldgarden M."/>
            <person name="Courvalin P."/>
            <person name="Grillot-Courvalin C."/>
            <person name="Clermont D."/>
            <person name="Rocha E."/>
            <person name="Yoon E.-J."/>
            <person name="Nemec A."/>
            <person name="Young S.K."/>
            <person name="Zeng Q."/>
            <person name="Gargeya S."/>
            <person name="Fitzgerald M."/>
            <person name="Abouelleil A."/>
            <person name="Alvarado L."/>
            <person name="Berlin A.M."/>
            <person name="Chapman S.B."/>
            <person name="Gainer-Dewar J."/>
            <person name="Goldberg J."/>
            <person name="Gnerre S."/>
            <person name="Griggs A."/>
            <person name="Gujja S."/>
            <person name="Hansen M."/>
            <person name="Howarth C."/>
            <person name="Imamovic A."/>
            <person name="Ireland A."/>
            <person name="Larimer J."/>
            <person name="McCowan C."/>
            <person name="Murphy C."/>
            <person name="Pearson M."/>
            <person name="Poon T.W."/>
            <person name="Priest M."/>
            <person name="Roberts A."/>
            <person name="Saif S."/>
            <person name="Shea T."/>
            <person name="Sykes S."/>
            <person name="Wortman J."/>
            <person name="Nusbaum C."/>
            <person name="Birren B."/>
        </authorList>
    </citation>
    <scope>NUCLEOTIDE SEQUENCE [LARGE SCALE GENOMIC DNA]</scope>
    <source>
        <strain evidence="5 6">CIP 110549</strain>
    </source>
</reference>
<comment type="caution">
    <text evidence="5">The sequence shown here is derived from an EMBL/GenBank/DDBJ whole genome shotgun (WGS) entry which is preliminary data.</text>
</comment>
<name>V2TEL9_9GAMM</name>
<protein>
    <recommendedName>
        <fullName evidence="4">N-acetyltransferase domain-containing protein</fullName>
    </recommendedName>
</protein>
<keyword evidence="2" id="KW-0012">Acyltransferase</keyword>
<dbReference type="OrthoDB" id="8913805at2"/>
<proteinExistence type="inferred from homology"/>
<dbReference type="eggNOG" id="COG1670">
    <property type="taxonomic scope" value="Bacteria"/>
</dbReference>
<keyword evidence="6" id="KW-1185">Reference proteome</keyword>
<dbReference type="STRING" id="1392540.P256_02569"/>
<feature type="domain" description="N-acetyltransferase" evidence="4">
    <location>
        <begin position="11"/>
        <end position="150"/>
    </location>
</feature>
<dbReference type="Pfam" id="PF13302">
    <property type="entry name" value="Acetyltransf_3"/>
    <property type="match status" value="1"/>
</dbReference>
<evidence type="ECO:0000256" key="1">
    <source>
        <dbReference type="ARBA" id="ARBA00022679"/>
    </source>
</evidence>
<dbReference type="PATRIC" id="fig|1392540.3.peg.2470"/>
<evidence type="ECO:0000256" key="3">
    <source>
        <dbReference type="ARBA" id="ARBA00038502"/>
    </source>
</evidence>
<evidence type="ECO:0000313" key="5">
    <source>
        <dbReference type="EMBL" id="ESK36262.1"/>
    </source>
</evidence>
<dbReference type="GO" id="GO:0016747">
    <property type="term" value="F:acyltransferase activity, transferring groups other than amino-acyl groups"/>
    <property type="evidence" value="ECO:0007669"/>
    <property type="project" value="InterPro"/>
</dbReference>
<comment type="similarity">
    <text evidence="3">Belongs to the acetyltransferase family. RimJ subfamily.</text>
</comment>